<accession>A0A2U2C4D5</accession>
<dbReference type="OrthoDB" id="9848329at2"/>
<feature type="transmembrane region" description="Helical" evidence="1">
    <location>
        <begin position="71"/>
        <end position="90"/>
    </location>
</feature>
<dbReference type="AlphaFoldDB" id="A0A2U2C4D5"/>
<keyword evidence="3" id="KW-1185">Reference proteome</keyword>
<organism evidence="2 3">
    <name type="scientific">Pararhodobacter marinus</name>
    <dbReference type="NCBI Taxonomy" id="2184063"/>
    <lineage>
        <taxon>Bacteria</taxon>
        <taxon>Pseudomonadati</taxon>
        <taxon>Pseudomonadota</taxon>
        <taxon>Alphaproteobacteria</taxon>
        <taxon>Rhodobacterales</taxon>
        <taxon>Paracoccaceae</taxon>
        <taxon>Pararhodobacter</taxon>
    </lineage>
</organism>
<keyword evidence="1" id="KW-1133">Transmembrane helix</keyword>
<name>A0A2U2C4D5_9RHOB</name>
<feature type="transmembrane region" description="Helical" evidence="1">
    <location>
        <begin position="44"/>
        <end position="66"/>
    </location>
</feature>
<proteinExistence type="predicted"/>
<keyword evidence="1" id="KW-0472">Membrane</keyword>
<keyword evidence="1" id="KW-0812">Transmembrane</keyword>
<evidence type="ECO:0000256" key="1">
    <source>
        <dbReference type="SAM" id="Phobius"/>
    </source>
</evidence>
<dbReference type="GeneID" id="94367206"/>
<comment type="caution">
    <text evidence="2">The sequence shown here is derived from an EMBL/GenBank/DDBJ whole genome shotgun (WGS) entry which is preliminary data.</text>
</comment>
<evidence type="ECO:0000313" key="2">
    <source>
        <dbReference type="EMBL" id="PWE26750.1"/>
    </source>
</evidence>
<sequence>MSLIGAYLLLSAIALVGALAGGLAVAMRVAPYRGTNPDLPLTTRLAIFATTVVAALPLLAVFLGLIDMTGLATYGLLALTLGAGALMLIVPPARLPRSEPAILAALAVAAICAAAALFSASVQLRDARDRVHRACGAATDTILAERACRAHVDSVLSLPEGIEAP</sequence>
<dbReference type="RefSeq" id="WP_109535136.1">
    <property type="nucleotide sequence ID" value="NZ_QEYD01000016.1"/>
</dbReference>
<evidence type="ECO:0000313" key="3">
    <source>
        <dbReference type="Proteomes" id="UP000244940"/>
    </source>
</evidence>
<feature type="transmembrane region" description="Helical" evidence="1">
    <location>
        <begin position="102"/>
        <end position="124"/>
    </location>
</feature>
<dbReference type="EMBL" id="QEYD01000016">
    <property type="protein sequence ID" value="PWE26750.1"/>
    <property type="molecule type" value="Genomic_DNA"/>
</dbReference>
<gene>
    <name evidence="2" type="ORF">C4N9_20135</name>
</gene>
<reference evidence="2 3" key="1">
    <citation type="submission" date="2018-05" db="EMBL/GenBank/DDBJ databases">
        <title>Pararhodobacter marina sp. nov., isolated from deep-sea water of the Indian Ocean.</title>
        <authorList>
            <person name="Lai Q.Sr."/>
            <person name="Liu X."/>
            <person name="Shao Z."/>
        </authorList>
    </citation>
    <scope>NUCLEOTIDE SEQUENCE [LARGE SCALE GENOMIC DNA]</scope>
    <source>
        <strain evidence="2 3">CIC4N-9</strain>
    </source>
</reference>
<dbReference type="Proteomes" id="UP000244940">
    <property type="component" value="Unassembled WGS sequence"/>
</dbReference>
<protein>
    <submittedName>
        <fullName evidence="2">Uncharacterized protein</fullName>
    </submittedName>
</protein>